<protein>
    <submittedName>
        <fullName evidence="1">Uncharacterized protein</fullName>
    </submittedName>
</protein>
<accession>A0ABS9MHP8</accession>
<dbReference type="RefSeq" id="WP_158100246.1">
    <property type="nucleotide sequence ID" value="NZ_JAKNHQ010000003.1"/>
</dbReference>
<proteinExistence type="predicted"/>
<dbReference type="GeneID" id="97380504"/>
<evidence type="ECO:0000313" key="2">
    <source>
        <dbReference type="Proteomes" id="UP001298681"/>
    </source>
</evidence>
<sequence length="57" mass="7000">MSEEQPLIDFSQIPEYEMKALCRTLLQSCREFYSDPKNVEKFERWKAERDKENRKEV</sequence>
<name>A0ABS9MHP8_9FIRM</name>
<gene>
    <name evidence="1" type="ORF">L0P57_03600</name>
</gene>
<dbReference type="Proteomes" id="UP001298681">
    <property type="component" value="Unassembled WGS sequence"/>
</dbReference>
<keyword evidence="2" id="KW-1185">Reference proteome</keyword>
<dbReference type="EMBL" id="JAKNHQ010000003">
    <property type="protein sequence ID" value="MCG4610023.1"/>
    <property type="molecule type" value="Genomic_DNA"/>
</dbReference>
<comment type="caution">
    <text evidence="1">The sequence shown here is derived from an EMBL/GenBank/DDBJ whole genome shotgun (WGS) entry which is preliminary data.</text>
</comment>
<reference evidence="1 2" key="1">
    <citation type="submission" date="2022-01" db="EMBL/GenBank/DDBJ databases">
        <title>Collection of gut derived symbiotic bacterial strains cultured from healthy donors.</title>
        <authorList>
            <person name="Lin H."/>
            <person name="Kohout C."/>
            <person name="Waligurski E."/>
            <person name="Pamer E.G."/>
        </authorList>
    </citation>
    <scope>NUCLEOTIDE SEQUENCE [LARGE SCALE GENOMIC DNA]</scope>
    <source>
        <strain evidence="1 2">DFI.7.58</strain>
    </source>
</reference>
<organism evidence="1 2">
    <name type="scientific">Anaeromassilibacillus senegalensis</name>
    <dbReference type="NCBI Taxonomy" id="1673717"/>
    <lineage>
        <taxon>Bacteria</taxon>
        <taxon>Bacillati</taxon>
        <taxon>Bacillota</taxon>
        <taxon>Clostridia</taxon>
        <taxon>Eubacteriales</taxon>
        <taxon>Acutalibacteraceae</taxon>
        <taxon>Anaeromassilibacillus</taxon>
    </lineage>
</organism>
<evidence type="ECO:0000313" key="1">
    <source>
        <dbReference type="EMBL" id="MCG4610023.1"/>
    </source>
</evidence>